<evidence type="ECO:0000256" key="1">
    <source>
        <dbReference type="ARBA" id="ARBA00010923"/>
    </source>
</evidence>
<protein>
    <submittedName>
        <fullName evidence="5">EcoKI restriction-modification system protein HsdS</fullName>
    </submittedName>
</protein>
<evidence type="ECO:0000256" key="2">
    <source>
        <dbReference type="ARBA" id="ARBA00022747"/>
    </source>
</evidence>
<dbReference type="GO" id="GO:0009307">
    <property type="term" value="P:DNA restriction-modification system"/>
    <property type="evidence" value="ECO:0007669"/>
    <property type="project" value="UniProtKB-KW"/>
</dbReference>
<dbReference type="GO" id="GO:0003677">
    <property type="term" value="F:DNA binding"/>
    <property type="evidence" value="ECO:0007669"/>
    <property type="project" value="UniProtKB-KW"/>
</dbReference>
<feature type="domain" description="Type I restriction modification DNA specificity" evidence="4">
    <location>
        <begin position="108"/>
        <end position="277"/>
    </location>
</feature>
<dbReference type="Pfam" id="PF01420">
    <property type="entry name" value="Methylase_S"/>
    <property type="match status" value="2"/>
</dbReference>
<evidence type="ECO:0000313" key="5">
    <source>
        <dbReference type="EMBL" id="SMA36354.1"/>
    </source>
</evidence>
<dbReference type="InterPro" id="IPR000055">
    <property type="entry name" value="Restrct_endonuc_typeI_TRD"/>
</dbReference>
<dbReference type="RefSeq" id="WP_087106769.1">
    <property type="nucleotide sequence ID" value="NZ_CBCSCN010000004.1"/>
</dbReference>
<keyword evidence="6" id="KW-1185">Reference proteome</keyword>
<keyword evidence="3" id="KW-0238">DNA-binding</keyword>
<dbReference type="Gene3D" id="3.90.220.20">
    <property type="entry name" value="DNA methylase specificity domains"/>
    <property type="match status" value="2"/>
</dbReference>
<name>A0A1X7AF36_9GAMM</name>
<sequence length="580" mass="64581">MTDSVITASHKLITDNLPLWTAAHTTKSSAGRGTSSKLNLHGIKKLRELILELAVRGKLVPPEGGNERALENLLSKEIDRVLSVNKGKKPAMTAGAESWEKPQVPPSWRVMRVNELLLTQQGVQIAKSAQITEPHSGFKRYLYISDFKHDNSLKFVEDKYPGKEVTPNDLVMANTGSPGEVYYGVDGILSNNLFKISFNSEIFNQTYVYLFFKSPLFISRLNQSIKGGAQQHLGHKLIGSQYISVPPLYEQHRIVARVNELMALCDKLEQQQTTNITAHETLVETLLAALTRSSTPEETAENWARIAEHFDTLFTTEHSVDQLKQTILQLAVMGKLVPQNPDDEPASALLARIADEKARLVAEGKIKKQKPLPAITDDEKPFALPVGWEWCRLAHAGYDLGGGTPSKSKGEYWNGDIPWVSPKDMKTDYISNTVDSITERALKETTIKLVPTGSLLMVVRGMILAHSFPVALTKRPVTINQDMKALVYSELKPEFLLLLMKGLKDDLVALVDRSTHGTCKLVSDKLWLKVLAIPPNEEQHRIVTKVNELMTLCDHLKANIQQAKQTNLHFADAVVERALG</sequence>
<evidence type="ECO:0000313" key="6">
    <source>
        <dbReference type="Proteomes" id="UP000196573"/>
    </source>
</evidence>
<dbReference type="InterPro" id="IPR051212">
    <property type="entry name" value="Type-I_RE_S_subunit"/>
</dbReference>
<dbReference type="OrthoDB" id="398435at2"/>
<keyword evidence="2" id="KW-0680">Restriction system</keyword>
<dbReference type="EMBL" id="FWPT01000001">
    <property type="protein sequence ID" value="SMA36354.1"/>
    <property type="molecule type" value="Genomic_DNA"/>
</dbReference>
<dbReference type="SUPFAM" id="SSF116734">
    <property type="entry name" value="DNA methylase specificity domain"/>
    <property type="match status" value="2"/>
</dbReference>
<accession>A0A1X7AF36</accession>
<dbReference type="InterPro" id="IPR044946">
    <property type="entry name" value="Restrct_endonuc_typeI_TRD_sf"/>
</dbReference>
<evidence type="ECO:0000259" key="4">
    <source>
        <dbReference type="Pfam" id="PF01420"/>
    </source>
</evidence>
<feature type="domain" description="Type I restriction modification DNA specificity" evidence="4">
    <location>
        <begin position="401"/>
        <end position="562"/>
    </location>
</feature>
<dbReference type="PANTHER" id="PTHR43140">
    <property type="entry name" value="TYPE-1 RESTRICTION ENZYME ECOKI SPECIFICITY PROTEIN"/>
    <property type="match status" value="1"/>
</dbReference>
<dbReference type="Proteomes" id="UP000196573">
    <property type="component" value="Unassembled WGS sequence"/>
</dbReference>
<organism evidence="5 6">
    <name type="scientific">Parendozoicomonas haliclonae</name>
    <dbReference type="NCBI Taxonomy" id="1960125"/>
    <lineage>
        <taxon>Bacteria</taxon>
        <taxon>Pseudomonadati</taxon>
        <taxon>Pseudomonadota</taxon>
        <taxon>Gammaproteobacteria</taxon>
        <taxon>Oceanospirillales</taxon>
        <taxon>Endozoicomonadaceae</taxon>
        <taxon>Parendozoicomonas</taxon>
    </lineage>
</organism>
<dbReference type="AlphaFoldDB" id="A0A1X7AF36"/>
<proteinExistence type="inferred from homology"/>
<comment type="similarity">
    <text evidence="1">Belongs to the type-I restriction system S methylase family.</text>
</comment>
<evidence type="ECO:0000256" key="3">
    <source>
        <dbReference type="ARBA" id="ARBA00023125"/>
    </source>
</evidence>
<dbReference type="CDD" id="cd17249">
    <property type="entry name" value="RMtype1_S_EcoR124I-TRD2-CR2_like"/>
    <property type="match status" value="1"/>
</dbReference>
<dbReference type="PANTHER" id="PTHR43140:SF1">
    <property type="entry name" value="TYPE I RESTRICTION ENZYME ECOKI SPECIFICITY SUBUNIT"/>
    <property type="match status" value="1"/>
</dbReference>
<reference evidence="5 6" key="1">
    <citation type="submission" date="2017-03" db="EMBL/GenBank/DDBJ databases">
        <authorList>
            <person name="Afonso C.L."/>
            <person name="Miller P.J."/>
            <person name="Scott M.A."/>
            <person name="Spackman E."/>
            <person name="Goraichik I."/>
            <person name="Dimitrov K.M."/>
            <person name="Suarez D.L."/>
            <person name="Swayne D.E."/>
        </authorList>
    </citation>
    <scope>NUCLEOTIDE SEQUENCE [LARGE SCALE GENOMIC DNA]</scope>
    <source>
        <strain evidence="5">SB41UT1</strain>
    </source>
</reference>
<gene>
    <name evidence="5" type="ORF">EHSB41UT_00628</name>
</gene>